<gene>
    <name evidence="1" type="ORF">ACFOEN_06345</name>
</gene>
<dbReference type="Proteomes" id="UP001595556">
    <property type="component" value="Unassembled WGS sequence"/>
</dbReference>
<keyword evidence="2" id="KW-1185">Reference proteome</keyword>
<reference evidence="2" key="1">
    <citation type="journal article" date="2019" name="Int. J. Syst. Evol. Microbiol.">
        <title>The Global Catalogue of Microorganisms (GCM) 10K type strain sequencing project: providing services to taxonomists for standard genome sequencing and annotation.</title>
        <authorList>
            <consortium name="The Broad Institute Genomics Platform"/>
            <consortium name="The Broad Institute Genome Sequencing Center for Infectious Disease"/>
            <person name="Wu L."/>
            <person name="Ma J."/>
        </authorList>
    </citation>
    <scope>NUCLEOTIDE SEQUENCE [LARGE SCALE GENOMIC DNA]</scope>
    <source>
        <strain evidence="2">KCTC 52168</strain>
    </source>
</reference>
<sequence>MNAALHFTEPKQTQLMLLDHFGECTLWFDESCDQLQVRYRGDWYQLTGVWYCQREAAAEHTPIQGAEDLYEVERWDSVRRRWIPTRRTVREWLNRIYHRPAVRLTEQWLRHPPEIEFQREQSAPLHVIGQPPVELWSCVLIHRRGPNRATPTHWRSFLGGLSHHGVGDEELALLELDRLFAAQPDAAILKSALIGWIDNRRFVPRLVHETEMRYLVRSGWKDVDSDAWARRRLRPSGTIVPVSRHRGLGWWVAEALSPPMFDLPRAWYVFDNRLELQRRNGFERQAAAEGWAEKQMEARYADWAKQTPEVRWRRYTTPSGRQYEEILVQLDDWSESFYIPHFTARNVVLHLRTCIRRLPGGRRTLFIEELQSDEHQRRTSVAPYGREWPLLGLKLAVWLAQQRGLDAVTIASLAYRTYCGRYLNMGLRFPRDRYEKEFPKAMQRLAKVLHVPVTQEPVYFDLHGSAAAPWVRPSPIGMAGGPDDSEDELPFDDVVPQPESLSFWSALPQVPPSEGAEYGVDGRRIWMFRMQTLDLRGIRAIKRVPAYGVADSEFWFGSPHQKASTGH</sequence>
<dbReference type="EMBL" id="JBHRTI010000003">
    <property type="protein sequence ID" value="MFC3147259.1"/>
    <property type="molecule type" value="Genomic_DNA"/>
</dbReference>
<evidence type="ECO:0000313" key="2">
    <source>
        <dbReference type="Proteomes" id="UP001595556"/>
    </source>
</evidence>
<dbReference type="RefSeq" id="WP_377302124.1">
    <property type="nucleotide sequence ID" value="NZ_CP180191.1"/>
</dbReference>
<organism evidence="1 2">
    <name type="scientific">Piscinibacterium candidicorallinum</name>
    <dbReference type="NCBI Taxonomy" id="1793872"/>
    <lineage>
        <taxon>Bacteria</taxon>
        <taxon>Pseudomonadati</taxon>
        <taxon>Pseudomonadota</taxon>
        <taxon>Betaproteobacteria</taxon>
        <taxon>Burkholderiales</taxon>
        <taxon>Piscinibacterium</taxon>
    </lineage>
</organism>
<name>A0ABV7H018_9BURK</name>
<protein>
    <recommendedName>
        <fullName evidence="3">PcfJ-like protein</fullName>
    </recommendedName>
</protein>
<accession>A0ABV7H018</accession>
<comment type="caution">
    <text evidence="1">The sequence shown here is derived from an EMBL/GenBank/DDBJ whole genome shotgun (WGS) entry which is preliminary data.</text>
</comment>
<evidence type="ECO:0000313" key="1">
    <source>
        <dbReference type="EMBL" id="MFC3147259.1"/>
    </source>
</evidence>
<proteinExistence type="predicted"/>
<evidence type="ECO:0008006" key="3">
    <source>
        <dbReference type="Google" id="ProtNLM"/>
    </source>
</evidence>